<keyword evidence="4" id="KW-1185">Reference proteome</keyword>
<dbReference type="PANTHER" id="PTHR28027:SF2">
    <property type="entry name" value="TRANSCRIPTIONAL REGULATOR MIT1"/>
    <property type="match status" value="1"/>
</dbReference>
<protein>
    <submittedName>
        <fullName evidence="3">Uncharacterized protein</fullName>
    </submittedName>
</protein>
<dbReference type="OrthoDB" id="10302707at2759"/>
<reference evidence="3" key="1">
    <citation type="journal article" date="2020" name="BMC Genomics">
        <title>Correction to: Identification and distribution of gene clusters required for synthesis of sphingolipid metabolism inhibitors in diverse species of the filamentous fungus Fusarium.</title>
        <authorList>
            <person name="Kim H.S."/>
            <person name="Lohmar J.M."/>
            <person name="Busman M."/>
            <person name="Brown D.W."/>
            <person name="Naumann T.A."/>
            <person name="Divon H.H."/>
            <person name="Lysoe E."/>
            <person name="Uhlig S."/>
            <person name="Proctor R.H."/>
        </authorList>
    </citation>
    <scope>NUCLEOTIDE SEQUENCE</scope>
    <source>
        <strain evidence="3">NRRL 20472</strain>
    </source>
</reference>
<evidence type="ECO:0000256" key="2">
    <source>
        <dbReference type="SAM" id="MobiDB-lite"/>
    </source>
</evidence>
<dbReference type="AlphaFoldDB" id="A0A8H4XCE9"/>
<name>A0A8H4XCE9_9HYPO</name>
<feature type="region of interest" description="Disordered" evidence="2">
    <location>
        <begin position="1"/>
        <end position="36"/>
    </location>
</feature>
<evidence type="ECO:0000256" key="1">
    <source>
        <dbReference type="ARBA" id="ARBA00008359"/>
    </source>
</evidence>
<proteinExistence type="inferred from homology"/>
<dbReference type="GO" id="GO:0003677">
    <property type="term" value="F:DNA binding"/>
    <property type="evidence" value="ECO:0007669"/>
    <property type="project" value="TreeGrafter"/>
</dbReference>
<dbReference type="PANTHER" id="PTHR28027">
    <property type="entry name" value="TRANSCRIPTIONAL REGULATOR MIT1"/>
    <property type="match status" value="1"/>
</dbReference>
<comment type="similarity">
    <text evidence="1">Belongs to the MIT1/WOR1 family.</text>
</comment>
<accession>A0A8H4XCE9</accession>
<evidence type="ECO:0000313" key="4">
    <source>
        <dbReference type="Proteomes" id="UP000622797"/>
    </source>
</evidence>
<comment type="caution">
    <text evidence="3">The sequence shown here is derived from an EMBL/GenBank/DDBJ whole genome shotgun (WGS) entry which is preliminary data.</text>
</comment>
<dbReference type="Proteomes" id="UP000622797">
    <property type="component" value="Unassembled WGS sequence"/>
</dbReference>
<reference evidence="3" key="2">
    <citation type="submission" date="2020-05" db="EMBL/GenBank/DDBJ databases">
        <authorList>
            <person name="Kim H.-S."/>
            <person name="Proctor R.H."/>
            <person name="Brown D.W."/>
        </authorList>
    </citation>
    <scope>NUCLEOTIDE SEQUENCE</scope>
    <source>
        <strain evidence="3">NRRL 20472</strain>
    </source>
</reference>
<sequence length="174" mass="19004">MTPHSHPNDNGSSKPPANESNKDLVSELNGNTSHKEGGLIKKTIGISYNNIEYRLVNYFTQEDVDNGHLLVPSKLESFQTVVRRSGIVQDRRSLSSVGEISGAGAGGGPDLDSLRQGPSPNHGYGFQTWYGTYSSMPLSLFPFLPLDTAVQYMPIDMHGVLIQDDLLHPRGPLQ</sequence>
<dbReference type="EMBL" id="JABEXW010000145">
    <property type="protein sequence ID" value="KAF4969902.1"/>
    <property type="molecule type" value="Genomic_DNA"/>
</dbReference>
<feature type="compositionally biased region" description="Polar residues" evidence="2">
    <location>
        <begin position="8"/>
        <end position="19"/>
    </location>
</feature>
<evidence type="ECO:0000313" key="3">
    <source>
        <dbReference type="EMBL" id="KAF4969902.1"/>
    </source>
</evidence>
<gene>
    <name evidence="3" type="ORF">FSARC_2959</name>
</gene>
<dbReference type="InterPro" id="IPR018608">
    <property type="entry name" value="Gti1/Pac2"/>
</dbReference>
<dbReference type="Pfam" id="PF09729">
    <property type="entry name" value="Gti1_Pac2"/>
    <property type="match status" value="1"/>
</dbReference>
<feature type="region of interest" description="Disordered" evidence="2">
    <location>
        <begin position="98"/>
        <end position="118"/>
    </location>
</feature>
<organism evidence="3 4">
    <name type="scientific">Fusarium sarcochroum</name>
    <dbReference type="NCBI Taxonomy" id="1208366"/>
    <lineage>
        <taxon>Eukaryota</taxon>
        <taxon>Fungi</taxon>
        <taxon>Dikarya</taxon>
        <taxon>Ascomycota</taxon>
        <taxon>Pezizomycotina</taxon>
        <taxon>Sordariomycetes</taxon>
        <taxon>Hypocreomycetidae</taxon>
        <taxon>Hypocreales</taxon>
        <taxon>Nectriaceae</taxon>
        <taxon>Fusarium</taxon>
        <taxon>Fusarium lateritium species complex</taxon>
    </lineage>
</organism>